<feature type="non-terminal residue" evidence="2">
    <location>
        <position position="133"/>
    </location>
</feature>
<name>A0A371CP70_9APHY</name>
<proteinExistence type="predicted"/>
<dbReference type="EMBL" id="KZ857493">
    <property type="protein sequence ID" value="RDX42098.1"/>
    <property type="molecule type" value="Genomic_DNA"/>
</dbReference>
<keyword evidence="1" id="KW-1133">Transmembrane helix</keyword>
<feature type="transmembrane region" description="Helical" evidence="1">
    <location>
        <begin position="110"/>
        <end position="130"/>
    </location>
</feature>
<keyword evidence="1" id="KW-0812">Transmembrane</keyword>
<keyword evidence="1" id="KW-0472">Membrane</keyword>
<dbReference type="AlphaFoldDB" id="A0A371CP70"/>
<accession>A0A371CP70</accession>
<evidence type="ECO:0000256" key="1">
    <source>
        <dbReference type="SAM" id="Phobius"/>
    </source>
</evidence>
<dbReference type="Proteomes" id="UP000256964">
    <property type="component" value="Unassembled WGS sequence"/>
</dbReference>
<reference evidence="2 3" key="1">
    <citation type="journal article" date="2018" name="Biotechnol. Biofuels">
        <title>Integrative visual omics of the white-rot fungus Polyporus brumalis exposes the biotechnological potential of its oxidative enzymes for delignifying raw plant biomass.</title>
        <authorList>
            <person name="Miyauchi S."/>
            <person name="Rancon A."/>
            <person name="Drula E."/>
            <person name="Hage H."/>
            <person name="Chaduli D."/>
            <person name="Favel A."/>
            <person name="Grisel S."/>
            <person name="Henrissat B."/>
            <person name="Herpoel-Gimbert I."/>
            <person name="Ruiz-Duenas F.J."/>
            <person name="Chevret D."/>
            <person name="Hainaut M."/>
            <person name="Lin J."/>
            <person name="Wang M."/>
            <person name="Pangilinan J."/>
            <person name="Lipzen A."/>
            <person name="Lesage-Meessen L."/>
            <person name="Navarro D."/>
            <person name="Riley R."/>
            <person name="Grigoriev I.V."/>
            <person name="Zhou S."/>
            <person name="Raouche S."/>
            <person name="Rosso M.N."/>
        </authorList>
    </citation>
    <scope>NUCLEOTIDE SEQUENCE [LARGE SCALE GENOMIC DNA]</scope>
    <source>
        <strain evidence="2 3">BRFM 1820</strain>
    </source>
</reference>
<gene>
    <name evidence="2" type="ORF">OH76DRAFT_1363399</name>
</gene>
<sequence length="133" mass="14848">GDAIVWWRAWVLWPGDSLVRCMCVVMILATMGSIPHLHLLLLLLGAMDTATTCGAQVPGWVLINPSRVALFSLLTNTVATMLIAYRAWCHRRLILSYLKGTSPRTQVERTLALLVESGVLFCAFWVSRLLHET</sequence>
<evidence type="ECO:0000313" key="3">
    <source>
        <dbReference type="Proteomes" id="UP000256964"/>
    </source>
</evidence>
<organism evidence="2 3">
    <name type="scientific">Lentinus brumalis</name>
    <dbReference type="NCBI Taxonomy" id="2498619"/>
    <lineage>
        <taxon>Eukaryota</taxon>
        <taxon>Fungi</taxon>
        <taxon>Dikarya</taxon>
        <taxon>Basidiomycota</taxon>
        <taxon>Agaricomycotina</taxon>
        <taxon>Agaricomycetes</taxon>
        <taxon>Polyporales</taxon>
        <taxon>Polyporaceae</taxon>
        <taxon>Lentinus</taxon>
    </lineage>
</organism>
<feature type="transmembrane region" description="Helical" evidence="1">
    <location>
        <begin position="69"/>
        <end position="89"/>
    </location>
</feature>
<dbReference type="OrthoDB" id="3214103at2759"/>
<evidence type="ECO:0000313" key="2">
    <source>
        <dbReference type="EMBL" id="RDX42098.1"/>
    </source>
</evidence>
<protein>
    <submittedName>
        <fullName evidence="2">Uncharacterized protein</fullName>
    </submittedName>
</protein>
<keyword evidence="3" id="KW-1185">Reference proteome</keyword>